<dbReference type="InterPro" id="IPR001242">
    <property type="entry name" value="Condensation_dom"/>
</dbReference>
<dbReference type="Pfam" id="PF13193">
    <property type="entry name" value="AMP-binding_C"/>
    <property type="match status" value="1"/>
</dbReference>
<accession>A0A5J4KUI5</accession>
<dbReference type="CDD" id="cd19531">
    <property type="entry name" value="LCL_NRPS-like"/>
    <property type="match status" value="1"/>
</dbReference>
<feature type="domain" description="AMP-binding enzyme C-terminal" evidence="5">
    <location>
        <begin position="868"/>
        <end position="941"/>
    </location>
</feature>
<dbReference type="SUPFAM" id="SSF56801">
    <property type="entry name" value="Acetyl-CoA synthetase-like"/>
    <property type="match status" value="2"/>
</dbReference>
<dbReference type="Pfam" id="PF00668">
    <property type="entry name" value="Condensation"/>
    <property type="match status" value="1"/>
</dbReference>
<keyword evidence="2" id="KW-0597">Phosphoprotein</keyword>
<dbReference type="InterPro" id="IPR023213">
    <property type="entry name" value="CAT-like_dom_sf"/>
</dbReference>
<evidence type="ECO:0000256" key="2">
    <source>
        <dbReference type="ARBA" id="ARBA00022553"/>
    </source>
</evidence>
<dbReference type="RefSeq" id="WP_151757940.1">
    <property type="nucleotide sequence ID" value="NZ_BKZW01000002.1"/>
</dbReference>
<feature type="domain" description="AMP-dependent synthetase/ligase" evidence="3">
    <location>
        <begin position="1076"/>
        <end position="1449"/>
    </location>
</feature>
<keyword evidence="7" id="KW-1185">Reference proteome</keyword>
<dbReference type="Gene3D" id="3.30.300.30">
    <property type="match status" value="1"/>
</dbReference>
<dbReference type="Gene3D" id="3.30.559.10">
    <property type="entry name" value="Chloramphenicol acetyltransferase-like domain"/>
    <property type="match status" value="1"/>
</dbReference>
<reference evidence="6 7" key="1">
    <citation type="submission" date="2019-10" db="EMBL/GenBank/DDBJ databases">
        <title>Dictyobacter vulcani sp. nov., within the class Ktedonobacteria, isolated from soil of volcanic Mt. Zao.</title>
        <authorList>
            <person name="Zheng Y."/>
            <person name="Wang C.M."/>
            <person name="Sakai Y."/>
            <person name="Abe K."/>
            <person name="Yokota A."/>
            <person name="Yabe S."/>
        </authorList>
    </citation>
    <scope>NUCLEOTIDE SEQUENCE [LARGE SCALE GENOMIC DNA]</scope>
    <source>
        <strain evidence="6 7">W12</strain>
    </source>
</reference>
<evidence type="ECO:0000259" key="5">
    <source>
        <dbReference type="Pfam" id="PF13193"/>
    </source>
</evidence>
<organism evidence="6 7">
    <name type="scientific">Dictyobacter vulcani</name>
    <dbReference type="NCBI Taxonomy" id="2607529"/>
    <lineage>
        <taxon>Bacteria</taxon>
        <taxon>Bacillati</taxon>
        <taxon>Chloroflexota</taxon>
        <taxon>Ktedonobacteria</taxon>
        <taxon>Ktedonobacterales</taxon>
        <taxon>Dictyobacteraceae</taxon>
        <taxon>Dictyobacter</taxon>
    </lineage>
</organism>
<dbReference type="Gene3D" id="3.40.50.12780">
    <property type="entry name" value="N-terminal domain of ligase-like"/>
    <property type="match status" value="2"/>
</dbReference>
<dbReference type="GO" id="GO:0003824">
    <property type="term" value="F:catalytic activity"/>
    <property type="evidence" value="ECO:0007669"/>
    <property type="project" value="InterPro"/>
</dbReference>
<dbReference type="GO" id="GO:0008610">
    <property type="term" value="P:lipid biosynthetic process"/>
    <property type="evidence" value="ECO:0007669"/>
    <property type="project" value="UniProtKB-ARBA"/>
</dbReference>
<evidence type="ECO:0000259" key="3">
    <source>
        <dbReference type="Pfam" id="PF00501"/>
    </source>
</evidence>
<dbReference type="InterPro" id="IPR000873">
    <property type="entry name" value="AMP-dep_synth/lig_dom"/>
</dbReference>
<evidence type="ECO:0000313" key="6">
    <source>
        <dbReference type="EMBL" id="GER90171.1"/>
    </source>
</evidence>
<keyword evidence="1" id="KW-0596">Phosphopantetheine</keyword>
<sequence length="1475" mass="165434">MSLKNLSSEQKRAMLSQLLKKKASEKKKTFPLSFAQQRLWFLDQLEPGNAFYNVPAVLSMVGSVDREALEKSLNAIVERHEVLRSIITMVDDQPIQRIEDSVHVPLPLIDLGDQPYEQRKAAAIRQAHEEVLRPFDLSSGQLLRAKLLKLQEQEHVLLLTMHHIVSDGWSMDVFLRELTVLYQAFVQGEPSPLPELPVQYVDFAVWQRDDQRKEDQKKDLDYWRQQLADLPDLELPTDHVRPAVQSYRGATQRFTISREITEQLKALSQQEGVSMFMTLLTVFNILLYRYTGQKDIGIGSAIANRNRKELEDLIGFFVNTLVLRTKLEGDPAFRQLLQDVRETVLAAYAHPDLPFEKLVEEIQPERSLSRQPLFQVMFIFHNFPPPSLKLPDLTLDPINIETGTAKFDLQLAIIDVEDGLSCWLEYSTDLFEPAMIQQMQDHLVNLLTAVVRNPEQSINQLPLLSQTESEQLARATALPVQPADQPEDFFQQFIQHCTDQPSAPALVSSAGQLSAEQLLQHTNQVTHYLHGQGITAGMPVALAMPRSMDRVVAQLALLQLGATCLVLPPDAPEAYISRQLAAGNAQYILTYPGASTHFSTAAIPMLVIDLSNAQITARATTSWQEETHPGDCVALLPSAGSLVALERSTLNRQVHWLQQQFPLTATDTVLHTALPEAEHDLWTLCWSLAHGASVVIPTDAELHSPEQLQQILPVQHVSIVVGTPTILATLSTHSLLEPQVVRFLLSSGGILPPPVIQTCLEQFPSRLYSLYNLPATGTFFCARMDAAGGPEHMQGSATHAALYLLDEYQHMVPAGVYADLYVQSSGNGQEHLQRTGYRGRYRHQSGYTLLAQPERILQREGQAIALDEVQAALLAHPAIDDAIVLPRERRDQRYELCAYLVPTGPFIEKRIQDDLAQSLTANMLPDHLIPLMAFPLTKAGKIDHARLLNLDSTDPLVLTDWQERITALDIVERAAIVPQEYAEPLPVQHLSDLIHGWKATMHNEQLLSLDVSSAAEVKEDEDEHEVIAQAWSDGGPLIISEFAPKTLTEALFRTATFFKDKGITYIQPDGSILFQSYGVLLEEARCILTGLHKLGFKQGDTAILQSDNLRYHFSTFWACVLAGITPVTVAVAQTYAEKNSVVNKLYNIWELLDHPPIISNEHLVTPLKGLKQFWPMEGLEVLAVESLLKNEPSDDIYQCQPEDRVFFQLTSGSTGVPKCIQETHRGIIAHIHGSQQFNAYSSEDITLNWLPMDHVVPILTCHLKDIYLGISQIEVKTDIILMDPLRWLDLLEEYKVTLTWAPNFGFKLVSDWLTKNVQDRSWDLSSLRYCMNAGEQVTLPVVSDFLRLTAPFGLRPQVMQPSFGMAEACTCMTYQNDFTVETGTYRFEKSSLSRRLKFAQREDARAVNFIDLGPPVPGVEIRITNEHNQLVPEGVIGRFQIKGAVITPGITRILPLMRKLLSVMVGLIVATLVSF</sequence>
<gene>
    <name evidence="6" type="ORF">KDW_43330</name>
</gene>
<protein>
    <recommendedName>
        <fullName evidence="8">Carrier domain-containing protein</fullName>
    </recommendedName>
</protein>
<dbReference type="PANTHER" id="PTHR45398">
    <property type="match status" value="1"/>
</dbReference>
<dbReference type="PANTHER" id="PTHR45398:SF1">
    <property type="entry name" value="ENZYME, PUTATIVE (JCVI)-RELATED"/>
    <property type="match status" value="1"/>
</dbReference>
<dbReference type="Pfam" id="PF00501">
    <property type="entry name" value="AMP-binding"/>
    <property type="match status" value="2"/>
</dbReference>
<evidence type="ECO:0008006" key="8">
    <source>
        <dbReference type="Google" id="ProtNLM"/>
    </source>
</evidence>
<dbReference type="Proteomes" id="UP000326912">
    <property type="component" value="Unassembled WGS sequence"/>
</dbReference>
<dbReference type="InterPro" id="IPR042099">
    <property type="entry name" value="ANL_N_sf"/>
</dbReference>
<dbReference type="PROSITE" id="PS00455">
    <property type="entry name" value="AMP_BINDING"/>
    <property type="match status" value="1"/>
</dbReference>
<feature type="domain" description="AMP-dependent synthetase/ligase" evidence="3">
    <location>
        <begin position="495"/>
        <end position="826"/>
    </location>
</feature>
<dbReference type="InterPro" id="IPR025110">
    <property type="entry name" value="AMP-bd_C"/>
</dbReference>
<dbReference type="Gene3D" id="3.30.559.30">
    <property type="entry name" value="Nonribosomal peptide synthetase, condensation domain"/>
    <property type="match status" value="1"/>
</dbReference>
<feature type="domain" description="Condensation" evidence="4">
    <location>
        <begin position="27"/>
        <end position="472"/>
    </location>
</feature>
<comment type="caution">
    <text evidence="6">The sequence shown here is derived from an EMBL/GenBank/DDBJ whole genome shotgun (WGS) entry which is preliminary data.</text>
</comment>
<dbReference type="InterPro" id="IPR045851">
    <property type="entry name" value="AMP-bd_C_sf"/>
</dbReference>
<evidence type="ECO:0000259" key="4">
    <source>
        <dbReference type="Pfam" id="PF00668"/>
    </source>
</evidence>
<proteinExistence type="predicted"/>
<dbReference type="SUPFAM" id="SSF52777">
    <property type="entry name" value="CoA-dependent acyltransferases"/>
    <property type="match status" value="2"/>
</dbReference>
<evidence type="ECO:0000256" key="1">
    <source>
        <dbReference type="ARBA" id="ARBA00022450"/>
    </source>
</evidence>
<dbReference type="FunFam" id="3.30.559.10:FF:000012">
    <property type="entry name" value="Non-ribosomal peptide synthetase"/>
    <property type="match status" value="1"/>
</dbReference>
<evidence type="ECO:0000313" key="7">
    <source>
        <dbReference type="Proteomes" id="UP000326912"/>
    </source>
</evidence>
<dbReference type="FunFam" id="3.30.559.30:FF:000001">
    <property type="entry name" value="Non-ribosomal peptide synthetase"/>
    <property type="match status" value="1"/>
</dbReference>
<dbReference type="InterPro" id="IPR020845">
    <property type="entry name" value="AMP-binding_CS"/>
</dbReference>
<name>A0A5J4KUI5_9CHLR</name>
<dbReference type="EMBL" id="BKZW01000002">
    <property type="protein sequence ID" value="GER90171.1"/>
    <property type="molecule type" value="Genomic_DNA"/>
</dbReference>